<accession>A0ABU9CC41</accession>
<reference evidence="3 4" key="1">
    <citation type="submission" date="2024-04" db="EMBL/GenBank/DDBJ databases">
        <title>Novel species of the genus Ideonella isolated from streams.</title>
        <authorList>
            <person name="Lu H."/>
        </authorList>
    </citation>
    <scope>NUCLEOTIDE SEQUENCE [LARGE SCALE GENOMIC DNA]</scope>
    <source>
        <strain evidence="3 4">LYT19W</strain>
    </source>
</reference>
<feature type="domain" description="RapA2 cadherin-like" evidence="2">
    <location>
        <begin position="347"/>
        <end position="427"/>
    </location>
</feature>
<evidence type="ECO:0000313" key="3">
    <source>
        <dbReference type="EMBL" id="MEK8048022.1"/>
    </source>
</evidence>
<gene>
    <name evidence="3" type="ORF">AACH00_16805</name>
</gene>
<dbReference type="InterPro" id="IPR040853">
    <property type="entry name" value="RapA2_cadherin-like"/>
</dbReference>
<feature type="domain" description="RapA2 cadherin-like" evidence="2">
    <location>
        <begin position="451"/>
        <end position="529"/>
    </location>
</feature>
<dbReference type="Pfam" id="PF17803">
    <property type="entry name" value="Cadherin_4"/>
    <property type="match status" value="3"/>
</dbReference>
<feature type="region of interest" description="Disordered" evidence="1">
    <location>
        <begin position="130"/>
        <end position="149"/>
    </location>
</feature>
<dbReference type="Gene3D" id="2.60.40.1200">
    <property type="match status" value="2"/>
</dbReference>
<proteinExistence type="predicted"/>
<dbReference type="EMBL" id="JBBUTI010000013">
    <property type="protein sequence ID" value="MEK8048022.1"/>
    <property type="molecule type" value="Genomic_DNA"/>
</dbReference>
<protein>
    <submittedName>
        <fullName evidence="3">Ig-like domain-containing protein</fullName>
    </submittedName>
</protein>
<evidence type="ECO:0000313" key="4">
    <source>
        <dbReference type="Proteomes" id="UP001379945"/>
    </source>
</evidence>
<evidence type="ECO:0000256" key="1">
    <source>
        <dbReference type="SAM" id="MobiDB-lite"/>
    </source>
</evidence>
<sequence length="529" mass="53191">MPRPGSADIHRHPPGTIAAVWGDVKILHADGTRSPPTVGAKLAPGDLILTSQNGIILFEDQRAPRQAKGVSLLTTIKAIDAGSPEAAPSTSNMPGDTLLPGLRVERVVENVSPLAMTWPGERADLADKTADTANDDGTRTPQPAVPDYSSIPEDASATGNVLVNDGSNGTSVTSFTIANQTLPAGSTLTIPGTGSITIAADGGYAFTPAPDFHGAVPQITYNTSGGTTATLDITVTPVNDAPVANDDTVTVTEGTPVSGNVLGNDTDTDGDTLTVMAVTVDRNGDGTPDTVTPGTPVTITTGGTPVGTLLVNPDGTFTFTPAPDYNGPVPPVTYTVTDGQGGTDTGTLTLVVSPVDDASELAADTNTVAEDTIATGNVLANDSDADDVLSVDSFSVAGLPGTFAAGTTATIAGVGTLVINSNGGYTFTPVADYNGTVPQVSYTTNTGSSSTLDINVTPLDDTPAASDDLATTPEDTPVTIDVLANDTDADTPTLTITAINGQPISVGSPVQLLDTAGLPLGTVSLTNDG</sequence>
<comment type="caution">
    <text evidence="3">The sequence shown here is derived from an EMBL/GenBank/DDBJ whole genome shotgun (WGS) entry which is preliminary data.</text>
</comment>
<feature type="domain" description="RapA2 cadherin-like" evidence="2">
    <location>
        <begin position="229"/>
        <end position="319"/>
    </location>
</feature>
<dbReference type="Proteomes" id="UP001379945">
    <property type="component" value="Unassembled WGS sequence"/>
</dbReference>
<dbReference type="Gene3D" id="2.60.40.2810">
    <property type="match status" value="1"/>
</dbReference>
<dbReference type="NCBIfam" id="NF012211">
    <property type="entry name" value="tand_rpt_95"/>
    <property type="match status" value="2"/>
</dbReference>
<dbReference type="RefSeq" id="WP_341400337.1">
    <property type="nucleotide sequence ID" value="NZ_JBBUTI010000013.1"/>
</dbReference>
<organism evidence="3 4">
    <name type="scientific">Ideonella margarita</name>
    <dbReference type="NCBI Taxonomy" id="2984191"/>
    <lineage>
        <taxon>Bacteria</taxon>
        <taxon>Pseudomonadati</taxon>
        <taxon>Pseudomonadota</taxon>
        <taxon>Betaproteobacteria</taxon>
        <taxon>Burkholderiales</taxon>
        <taxon>Sphaerotilaceae</taxon>
        <taxon>Ideonella</taxon>
    </lineage>
</organism>
<feature type="non-terminal residue" evidence="3">
    <location>
        <position position="529"/>
    </location>
</feature>
<name>A0ABU9CC41_9BURK</name>
<evidence type="ECO:0000259" key="2">
    <source>
        <dbReference type="Pfam" id="PF17803"/>
    </source>
</evidence>
<keyword evidence="4" id="KW-1185">Reference proteome</keyword>